<dbReference type="GO" id="GO:0030288">
    <property type="term" value="C:outer membrane-bounded periplasmic space"/>
    <property type="evidence" value="ECO:0007669"/>
    <property type="project" value="TreeGrafter"/>
</dbReference>
<dbReference type="AlphaFoldDB" id="A0AAW6LFY8"/>
<evidence type="ECO:0000256" key="5">
    <source>
        <dbReference type="SAM" id="MobiDB-lite"/>
    </source>
</evidence>
<dbReference type="EMBL" id="JARDXE010000010">
    <property type="protein sequence ID" value="MDE8646607.1"/>
    <property type="molecule type" value="Genomic_DNA"/>
</dbReference>
<evidence type="ECO:0000259" key="6">
    <source>
        <dbReference type="PROSITE" id="PS50983"/>
    </source>
</evidence>
<feature type="region of interest" description="Disordered" evidence="5">
    <location>
        <begin position="38"/>
        <end position="57"/>
    </location>
</feature>
<dbReference type="PANTHER" id="PTHR30532:SF24">
    <property type="entry name" value="FERRIC ENTEROBACTIN-BINDING PERIPLASMIC PROTEIN FEPB"/>
    <property type="match status" value="1"/>
</dbReference>
<comment type="subcellular location">
    <subcellularLocation>
        <location evidence="1">Cell envelope</location>
    </subcellularLocation>
</comment>
<name>A0AAW6LFY8_RHOSG</name>
<sequence>MARILGRGLSERRSGGSRVRRMVAVVAACGLAAGMAACSSNGDKDSTDDKDSTRTSSAVDAAFPVTITSALGTAEIKEEPRRVATWGWSNQDALLALGVVPVAMPTFSGPQYGADAQGILKWDAEALDKLGGEQPILLSGDGTGEAPVEQFAKAEPDLIFAPYSGLTQQEFDALSKIAPVVSFQDEPWTASWQDQVTIAGQALGKQAEAGTLIDKTNAAISATAAKNPALQGKTVTIGLPNSPSTFAVSKNADVRVEFLEQLGLKNEPTIQQADPAKDPEAVYFELSTEQAPLIASDVLFVVAYDKDSLNAFLAEPLVAAQPVIVDGRTASTKDFSVDKNFAFGGLTVLTIPYILDDVATVLNTAAGNVKG</sequence>
<reference evidence="7" key="1">
    <citation type="submission" date="2023-02" db="EMBL/GenBank/DDBJ databases">
        <title>A novel hydrolase synthesized by Rhodococcus erythropolis HQ is responsible for the detoxification of Zearalenone.</title>
        <authorList>
            <person name="Hu J."/>
            <person name="Xu J."/>
        </authorList>
    </citation>
    <scope>NUCLEOTIDE SEQUENCE</scope>
    <source>
        <strain evidence="7">HQ</strain>
    </source>
</reference>
<keyword evidence="4" id="KW-0732">Signal</keyword>
<dbReference type="PANTHER" id="PTHR30532">
    <property type="entry name" value="IRON III DICITRATE-BINDING PERIPLASMIC PROTEIN"/>
    <property type="match status" value="1"/>
</dbReference>
<dbReference type="PROSITE" id="PS50983">
    <property type="entry name" value="FE_B12_PBP"/>
    <property type="match status" value="1"/>
</dbReference>
<dbReference type="RefSeq" id="WP_230691780.1">
    <property type="nucleotide sequence ID" value="NZ_CP072108.1"/>
</dbReference>
<dbReference type="GO" id="GO:1901678">
    <property type="term" value="P:iron coordination entity transport"/>
    <property type="evidence" value="ECO:0007669"/>
    <property type="project" value="UniProtKB-ARBA"/>
</dbReference>
<gene>
    <name evidence="7" type="ORF">PXH69_16710</name>
</gene>
<evidence type="ECO:0000256" key="1">
    <source>
        <dbReference type="ARBA" id="ARBA00004196"/>
    </source>
</evidence>
<dbReference type="InterPro" id="IPR002491">
    <property type="entry name" value="ABC_transptr_periplasmic_BD"/>
</dbReference>
<feature type="domain" description="Fe/B12 periplasmic-binding" evidence="6">
    <location>
        <begin position="82"/>
        <end position="366"/>
    </location>
</feature>
<proteinExistence type="inferred from homology"/>
<dbReference type="InterPro" id="IPR051313">
    <property type="entry name" value="Bact_iron-sidero_bind"/>
</dbReference>
<protein>
    <submittedName>
        <fullName evidence="7">ABC transporter substrate-binding protein</fullName>
    </submittedName>
</protein>
<comment type="similarity">
    <text evidence="2">Belongs to the bacterial solute-binding protein 8 family.</text>
</comment>
<dbReference type="Gene3D" id="3.40.50.1980">
    <property type="entry name" value="Nitrogenase molybdenum iron protein domain"/>
    <property type="match status" value="2"/>
</dbReference>
<feature type="compositionally biased region" description="Basic and acidic residues" evidence="5">
    <location>
        <begin position="42"/>
        <end position="53"/>
    </location>
</feature>
<evidence type="ECO:0000256" key="2">
    <source>
        <dbReference type="ARBA" id="ARBA00008814"/>
    </source>
</evidence>
<comment type="caution">
    <text evidence="7">The sequence shown here is derived from an EMBL/GenBank/DDBJ whole genome shotgun (WGS) entry which is preliminary data.</text>
</comment>
<dbReference type="Proteomes" id="UP001217325">
    <property type="component" value="Unassembled WGS sequence"/>
</dbReference>
<dbReference type="Pfam" id="PF01497">
    <property type="entry name" value="Peripla_BP_2"/>
    <property type="match status" value="1"/>
</dbReference>
<evidence type="ECO:0000313" key="8">
    <source>
        <dbReference type="Proteomes" id="UP001217325"/>
    </source>
</evidence>
<organism evidence="7 8">
    <name type="scientific">Rhodococcus qingshengii</name>
    <dbReference type="NCBI Taxonomy" id="334542"/>
    <lineage>
        <taxon>Bacteria</taxon>
        <taxon>Bacillati</taxon>
        <taxon>Actinomycetota</taxon>
        <taxon>Actinomycetes</taxon>
        <taxon>Mycobacteriales</taxon>
        <taxon>Nocardiaceae</taxon>
        <taxon>Rhodococcus</taxon>
        <taxon>Rhodococcus erythropolis group</taxon>
    </lineage>
</organism>
<accession>A0AAW6LFY8</accession>
<evidence type="ECO:0000256" key="3">
    <source>
        <dbReference type="ARBA" id="ARBA00022448"/>
    </source>
</evidence>
<keyword evidence="3" id="KW-0813">Transport</keyword>
<evidence type="ECO:0000313" key="7">
    <source>
        <dbReference type="EMBL" id="MDE8646607.1"/>
    </source>
</evidence>
<evidence type="ECO:0000256" key="4">
    <source>
        <dbReference type="ARBA" id="ARBA00022729"/>
    </source>
</evidence>
<dbReference type="SUPFAM" id="SSF53807">
    <property type="entry name" value="Helical backbone' metal receptor"/>
    <property type="match status" value="1"/>
</dbReference>